<dbReference type="InterPro" id="IPR005149">
    <property type="entry name" value="Tscrpt_reg_PadR_N"/>
</dbReference>
<proteinExistence type="predicted"/>
<evidence type="ECO:0000259" key="1">
    <source>
        <dbReference type="Pfam" id="PF03551"/>
    </source>
</evidence>
<organism evidence="2 3">
    <name type="scientific">Saccharothrix texasensis</name>
    <dbReference type="NCBI Taxonomy" id="103734"/>
    <lineage>
        <taxon>Bacteria</taxon>
        <taxon>Bacillati</taxon>
        <taxon>Actinomycetota</taxon>
        <taxon>Actinomycetes</taxon>
        <taxon>Pseudonocardiales</taxon>
        <taxon>Pseudonocardiaceae</taxon>
        <taxon>Saccharothrix</taxon>
    </lineage>
</organism>
<reference evidence="2 3" key="1">
    <citation type="submission" date="2018-11" db="EMBL/GenBank/DDBJ databases">
        <title>Sequencing the genomes of 1000 actinobacteria strains.</title>
        <authorList>
            <person name="Klenk H.-P."/>
        </authorList>
    </citation>
    <scope>NUCLEOTIDE SEQUENCE [LARGE SCALE GENOMIC DNA]</scope>
    <source>
        <strain evidence="2 3">DSM 44231</strain>
    </source>
</reference>
<dbReference type="AlphaFoldDB" id="A0A3N1HB66"/>
<dbReference type="RefSeq" id="WP_123745178.1">
    <property type="nucleotide sequence ID" value="NZ_RJKM01000001.1"/>
</dbReference>
<accession>A0A3N1HB66</accession>
<feature type="domain" description="Transcription regulator PadR N-terminal" evidence="1">
    <location>
        <begin position="14"/>
        <end position="82"/>
    </location>
</feature>
<dbReference type="SUPFAM" id="SSF46785">
    <property type="entry name" value="Winged helix' DNA-binding domain"/>
    <property type="match status" value="1"/>
</dbReference>
<comment type="caution">
    <text evidence="2">The sequence shown here is derived from an EMBL/GenBank/DDBJ whole genome shotgun (WGS) entry which is preliminary data.</text>
</comment>
<dbReference type="InterPro" id="IPR036390">
    <property type="entry name" value="WH_DNA-bd_sf"/>
</dbReference>
<dbReference type="Pfam" id="PF03551">
    <property type="entry name" value="PadR"/>
    <property type="match status" value="1"/>
</dbReference>
<dbReference type="EMBL" id="RJKM01000001">
    <property type="protein sequence ID" value="ROP39750.1"/>
    <property type="molecule type" value="Genomic_DNA"/>
</dbReference>
<dbReference type="Gene3D" id="1.10.10.10">
    <property type="entry name" value="Winged helix-like DNA-binding domain superfamily/Winged helix DNA-binding domain"/>
    <property type="match status" value="1"/>
</dbReference>
<evidence type="ECO:0000313" key="2">
    <source>
        <dbReference type="EMBL" id="ROP39750.1"/>
    </source>
</evidence>
<protein>
    <submittedName>
        <fullName evidence="2">PadR family transcriptional regulator</fullName>
    </submittedName>
</protein>
<name>A0A3N1HB66_9PSEU</name>
<evidence type="ECO:0000313" key="3">
    <source>
        <dbReference type="Proteomes" id="UP000268727"/>
    </source>
</evidence>
<keyword evidence="3" id="KW-1185">Reference proteome</keyword>
<dbReference type="Proteomes" id="UP000268727">
    <property type="component" value="Unassembled WGS sequence"/>
</dbReference>
<gene>
    <name evidence="2" type="ORF">EDD40_5147</name>
</gene>
<sequence length="109" mass="11753">MEPLGRIGGATVDVLGVLLESDQPRWGLEIIKLTGRPSGSVYPLLDRLERAGWVTSSWDDDSERRGPRRRMYVLTPGGALEAAKACAKAAGRAGGRTKARPATRPEVAR</sequence>
<dbReference type="OrthoDB" id="122286at2"/>
<dbReference type="InterPro" id="IPR036388">
    <property type="entry name" value="WH-like_DNA-bd_sf"/>
</dbReference>